<name>A0A1M4MV26_9RHOB</name>
<dbReference type="PANTHER" id="PTHR43179">
    <property type="entry name" value="RHAMNOSYLTRANSFERASE WBBL"/>
    <property type="match status" value="1"/>
</dbReference>
<gene>
    <name evidence="2" type="ORF">KARMA_0232</name>
</gene>
<proteinExistence type="predicted"/>
<dbReference type="EMBL" id="FMJB01000014">
    <property type="protein sequence ID" value="SCM66060.1"/>
    <property type="molecule type" value="Genomic_DNA"/>
</dbReference>
<dbReference type="PANTHER" id="PTHR43179:SF7">
    <property type="entry name" value="RHAMNOSYLTRANSFERASE WBBL"/>
    <property type="match status" value="1"/>
</dbReference>
<evidence type="ECO:0000313" key="2">
    <source>
        <dbReference type="EMBL" id="SCM66060.1"/>
    </source>
</evidence>
<dbReference type="AlphaFoldDB" id="A0A1M4MV26"/>
<reference evidence="3" key="1">
    <citation type="submission" date="2016-09" db="EMBL/GenBank/DDBJ databases">
        <authorList>
            <person name="Wibberg D."/>
        </authorList>
    </citation>
    <scope>NUCLEOTIDE SEQUENCE [LARGE SCALE GENOMIC DNA]</scope>
</reference>
<feature type="domain" description="Glycosyltransferase 2-like" evidence="1">
    <location>
        <begin position="2"/>
        <end position="93"/>
    </location>
</feature>
<keyword evidence="3" id="KW-1185">Reference proteome</keyword>
<sequence length="250" mass="27822">MVVDNGSSPAVVVSGEFPGLRLVVEPLKGAANARNRGVAETTAPRLWFLDADCVPAPDWLDQARVVCDRASIVGGEVEVFDESVGRRSGAQGFEALFAFDCQAYVEQMGFAVTANLLTTRELFERAGPFIDGVPEDKEWCYRAVQAGANIVYEPRLRVRHPSRSDWTALRRKWRRLTQEAWSDQRRKPYGKIRWAVRSALVMISGIAHLPRVVSTDKLCVSEKVLTALTLLRLRAVRGLWMIGQITGAQP</sequence>
<protein>
    <recommendedName>
        <fullName evidence="1">Glycosyltransferase 2-like domain-containing protein</fullName>
    </recommendedName>
</protein>
<dbReference type="InterPro" id="IPR029044">
    <property type="entry name" value="Nucleotide-diphossugar_trans"/>
</dbReference>
<accession>A0A1M4MV26</accession>
<dbReference type="InterPro" id="IPR001173">
    <property type="entry name" value="Glyco_trans_2-like"/>
</dbReference>
<evidence type="ECO:0000313" key="3">
    <source>
        <dbReference type="Proteomes" id="UP000184085"/>
    </source>
</evidence>
<organism evidence="2 3">
    <name type="scientific">Donghicola eburneus</name>
    <dbReference type="NCBI Taxonomy" id="393278"/>
    <lineage>
        <taxon>Bacteria</taxon>
        <taxon>Pseudomonadati</taxon>
        <taxon>Pseudomonadota</taxon>
        <taxon>Alphaproteobacteria</taxon>
        <taxon>Rhodobacterales</taxon>
        <taxon>Roseobacteraceae</taxon>
        <taxon>Donghicola</taxon>
    </lineage>
</organism>
<dbReference type="SUPFAM" id="SSF53448">
    <property type="entry name" value="Nucleotide-diphospho-sugar transferases"/>
    <property type="match status" value="1"/>
</dbReference>
<dbReference type="Pfam" id="PF00535">
    <property type="entry name" value="Glycos_transf_2"/>
    <property type="match status" value="1"/>
</dbReference>
<dbReference type="Gene3D" id="3.90.550.10">
    <property type="entry name" value="Spore Coat Polysaccharide Biosynthesis Protein SpsA, Chain A"/>
    <property type="match status" value="1"/>
</dbReference>
<evidence type="ECO:0000259" key="1">
    <source>
        <dbReference type="Pfam" id="PF00535"/>
    </source>
</evidence>
<dbReference type="Proteomes" id="UP000184085">
    <property type="component" value="Unassembled WGS sequence"/>
</dbReference>